<dbReference type="GO" id="GO:0005829">
    <property type="term" value="C:cytosol"/>
    <property type="evidence" value="ECO:0007669"/>
    <property type="project" value="TreeGrafter"/>
</dbReference>
<evidence type="ECO:0000313" key="7">
    <source>
        <dbReference type="EMBL" id="EKU94568.1"/>
    </source>
</evidence>
<evidence type="ECO:0000256" key="1">
    <source>
        <dbReference type="ARBA" id="ARBA00011245"/>
    </source>
</evidence>
<dbReference type="eggNOG" id="COG0215">
    <property type="taxonomic scope" value="Bacteria"/>
</dbReference>
<dbReference type="GO" id="GO:0004817">
    <property type="term" value="F:cysteine-tRNA ligase activity"/>
    <property type="evidence" value="ECO:0007669"/>
    <property type="project" value="TreeGrafter"/>
</dbReference>
<dbReference type="Gene3D" id="3.40.50.620">
    <property type="entry name" value="HUPs"/>
    <property type="match status" value="1"/>
</dbReference>
<evidence type="ECO:0000259" key="6">
    <source>
        <dbReference type="Pfam" id="PF01406"/>
    </source>
</evidence>
<sequence>MKTWTEPDIPCLGELPELRLFDSSTGEMVRIGSEVRASGANAVPRLYTCGITPYDATHLGHAFTYVCADTLMRYWIAGGKAPLYAQNITDIDDPLFERARDTEVNWRELADSQIELFRSDMELLEVQPPRHWVAVSEIVDELEAEVRQLEARGMTYRLGSAGGSEDIYLDLAGDPKFASAPVFGKLDLAREFDEHGGDSTRPGKRHPLDPMIWKGVRGNDFQPAGLEPGAWRPGWHIECAVIARDHLGADITVQAGGRDLLFPHHEMSESHLRELTDGKGRVQLHFHVGMVAYDGEKMSKSLGNLVRVSQLVERGVDPQVVRLVLLAHHYRADWEYTEAELNAAGERLELWRGAAAALRQQEQAQSEAESQPAEPLSEAQSQPAQTRGGVQALAERLADDLDTPGTLKLVDEIARAGRLDAGLLRAIKALLGIDLLR</sequence>
<evidence type="ECO:0000256" key="2">
    <source>
        <dbReference type="ARBA" id="ARBA00022598"/>
    </source>
</evidence>
<dbReference type="Gene3D" id="1.20.120.640">
    <property type="entry name" value="Anticodon-binding domain of a subclass of class I aminoacyl-tRNA synthetases"/>
    <property type="match status" value="1"/>
</dbReference>
<gene>
    <name evidence="7" type="ORF">HMPREF9233_01515</name>
</gene>
<dbReference type="InterPro" id="IPR024909">
    <property type="entry name" value="Cys-tRNA/MSH_ligase"/>
</dbReference>
<feature type="compositionally biased region" description="Low complexity" evidence="5">
    <location>
        <begin position="361"/>
        <end position="375"/>
    </location>
</feature>
<keyword evidence="8" id="KW-1185">Reference proteome</keyword>
<dbReference type="PATRIC" id="fig|883066.3.peg.1578"/>
<evidence type="ECO:0000256" key="3">
    <source>
        <dbReference type="ARBA" id="ARBA00022741"/>
    </source>
</evidence>
<dbReference type="PANTHER" id="PTHR10890">
    <property type="entry name" value="CYSTEINYL-TRNA SYNTHETASE"/>
    <property type="match status" value="1"/>
</dbReference>
<keyword evidence="3" id="KW-0547">Nucleotide-binding</keyword>
<feature type="region of interest" description="Disordered" evidence="5">
    <location>
        <begin position="361"/>
        <end position="390"/>
    </location>
</feature>
<evidence type="ECO:0000256" key="5">
    <source>
        <dbReference type="SAM" id="MobiDB-lite"/>
    </source>
</evidence>
<dbReference type="Proteomes" id="UP000009888">
    <property type="component" value="Unassembled WGS sequence"/>
</dbReference>
<name>K9ED05_9ACTO</name>
<dbReference type="EMBL" id="AGWL01000008">
    <property type="protein sequence ID" value="EKU94568.1"/>
    <property type="molecule type" value="Genomic_DNA"/>
</dbReference>
<dbReference type="STRING" id="202789.GCA_001457435_00590"/>
<dbReference type="SUPFAM" id="SSF52374">
    <property type="entry name" value="Nucleotidylyl transferase"/>
    <property type="match status" value="1"/>
</dbReference>
<protein>
    <recommendedName>
        <fullName evidence="6">tRNA synthetases class I catalytic domain-containing protein</fullName>
    </recommendedName>
</protein>
<proteinExistence type="predicted"/>
<dbReference type="InterPro" id="IPR032678">
    <property type="entry name" value="tRNA-synt_1_cat_dom"/>
</dbReference>
<evidence type="ECO:0000313" key="8">
    <source>
        <dbReference type="Proteomes" id="UP000009888"/>
    </source>
</evidence>
<keyword evidence="4" id="KW-0067">ATP-binding</keyword>
<dbReference type="AlphaFoldDB" id="K9ED05"/>
<dbReference type="GO" id="GO:0006423">
    <property type="term" value="P:cysteinyl-tRNA aminoacylation"/>
    <property type="evidence" value="ECO:0007669"/>
    <property type="project" value="TreeGrafter"/>
</dbReference>
<dbReference type="PRINTS" id="PR00983">
    <property type="entry name" value="TRNASYNTHCYS"/>
</dbReference>
<reference evidence="7 8" key="1">
    <citation type="submission" date="2012-09" db="EMBL/GenBank/DDBJ databases">
        <title>The Genome Sequence of Actinobaculum massiliae ACS-171-V-COL2.</title>
        <authorList>
            <consortium name="The Broad Institute Genome Sequencing Platform"/>
            <person name="Earl A."/>
            <person name="Ward D."/>
            <person name="Feldgarden M."/>
            <person name="Gevers D."/>
            <person name="Saerens B."/>
            <person name="Vaneechoutte M."/>
            <person name="Walker B."/>
            <person name="Young S.K."/>
            <person name="Zeng Q."/>
            <person name="Gargeya S."/>
            <person name="Fitzgerald M."/>
            <person name="Haas B."/>
            <person name="Abouelleil A."/>
            <person name="Alvarado L."/>
            <person name="Arachchi H.M."/>
            <person name="Berlin A."/>
            <person name="Chapman S.B."/>
            <person name="Goldberg J."/>
            <person name="Griggs A."/>
            <person name="Gujja S."/>
            <person name="Hansen M."/>
            <person name="Howarth C."/>
            <person name="Imamovic A."/>
            <person name="Larimer J."/>
            <person name="McCowen C."/>
            <person name="Montmayeur A."/>
            <person name="Murphy C."/>
            <person name="Neiman D."/>
            <person name="Pearson M."/>
            <person name="Priest M."/>
            <person name="Roberts A."/>
            <person name="Saif S."/>
            <person name="Shea T."/>
            <person name="Sisk P."/>
            <person name="Sykes S."/>
            <person name="Wortman J."/>
            <person name="Nusbaum C."/>
            <person name="Birren B."/>
        </authorList>
    </citation>
    <scope>NUCLEOTIDE SEQUENCE [LARGE SCALE GENOMIC DNA]</scope>
    <source>
        <strain evidence="8">ACS-171-V-Col2</strain>
    </source>
</reference>
<dbReference type="GO" id="GO:0005524">
    <property type="term" value="F:ATP binding"/>
    <property type="evidence" value="ECO:0007669"/>
    <property type="project" value="UniProtKB-KW"/>
</dbReference>
<evidence type="ECO:0000256" key="4">
    <source>
        <dbReference type="ARBA" id="ARBA00022840"/>
    </source>
</evidence>
<dbReference type="RefSeq" id="WP_007001720.1">
    <property type="nucleotide sequence ID" value="NZ_JH992956.1"/>
</dbReference>
<keyword evidence="2" id="KW-0436">Ligase</keyword>
<organism evidence="7 8">
    <name type="scientific">Actinobaculum massiliense ACS-171-V-Col2</name>
    <dbReference type="NCBI Taxonomy" id="883066"/>
    <lineage>
        <taxon>Bacteria</taxon>
        <taxon>Bacillati</taxon>
        <taxon>Actinomycetota</taxon>
        <taxon>Actinomycetes</taxon>
        <taxon>Actinomycetales</taxon>
        <taxon>Actinomycetaceae</taxon>
        <taxon>Actinobaculum</taxon>
    </lineage>
</organism>
<dbReference type="HOGENOM" id="CLU_013528_0_0_11"/>
<comment type="caution">
    <text evidence="7">The sequence shown here is derived from an EMBL/GenBank/DDBJ whole genome shotgun (WGS) entry which is preliminary data.</text>
</comment>
<dbReference type="Pfam" id="PF01406">
    <property type="entry name" value="tRNA-synt_1e"/>
    <property type="match status" value="1"/>
</dbReference>
<accession>K9ED05</accession>
<dbReference type="InterPro" id="IPR014729">
    <property type="entry name" value="Rossmann-like_a/b/a_fold"/>
</dbReference>
<comment type="subunit">
    <text evidence="1">Monomer.</text>
</comment>
<dbReference type="PANTHER" id="PTHR10890:SF3">
    <property type="entry name" value="CYSTEINE--TRNA LIGASE, CYTOPLASMIC"/>
    <property type="match status" value="1"/>
</dbReference>
<feature type="domain" description="tRNA synthetases class I catalytic" evidence="6">
    <location>
        <begin position="45"/>
        <end position="344"/>
    </location>
</feature>